<dbReference type="InterPro" id="IPR011047">
    <property type="entry name" value="Quinoprotein_ADH-like_sf"/>
</dbReference>
<dbReference type="OrthoDB" id="5506986at2"/>
<dbReference type="EMBL" id="FNAD01000002">
    <property type="protein sequence ID" value="SDD22480.1"/>
    <property type="molecule type" value="Genomic_DNA"/>
</dbReference>
<organism evidence="2 3">
    <name type="scientific">Glycomyces harbinensis</name>
    <dbReference type="NCBI Taxonomy" id="58114"/>
    <lineage>
        <taxon>Bacteria</taxon>
        <taxon>Bacillati</taxon>
        <taxon>Actinomycetota</taxon>
        <taxon>Actinomycetes</taxon>
        <taxon>Glycomycetales</taxon>
        <taxon>Glycomycetaceae</taxon>
        <taxon>Glycomyces</taxon>
    </lineage>
</organism>
<evidence type="ECO:0000256" key="1">
    <source>
        <dbReference type="SAM" id="SignalP"/>
    </source>
</evidence>
<evidence type="ECO:0000313" key="3">
    <source>
        <dbReference type="Proteomes" id="UP000198949"/>
    </source>
</evidence>
<sequence>MITLFVLLGAVFLTQTPAGAIDSSLPQATASFNDQVYKVAYDGDIVYSGGIFTRARNTDGKFSDRTYLAAVNSKTGALLPFAPVLDGPVHEVKTAGGYLYIAGKFTQVDGVARSRVARFDLDTGKLDTAWQAKPSATVYSIEPVGSTVYLGGTFTTVGGFAQPRLAAVSATDGKPVTGFTPQVGEGAVRDLQSGHGRLYVAGAFSLLGGDKKYGKLGAVHPTSGAVDTAFVSKVYVLTREVVVAGDRVFAALDGRGGEIRAFKTSGETLWYQAVDGGMQTVEVWGNSVIGGGHFDKACVTNHAGPLGQCVDGVKAERGKLLAVDMNGQLLDWNPGANGVVGAWDATANPSGANLAVGGSFTTFGGGTTEQKRLAVFD</sequence>
<name>A0A1G6SZW4_9ACTN</name>
<gene>
    <name evidence="2" type="ORF">SAMN05216270_102406</name>
</gene>
<dbReference type="Proteomes" id="UP000198949">
    <property type="component" value="Unassembled WGS sequence"/>
</dbReference>
<dbReference type="RefSeq" id="WP_143014772.1">
    <property type="nucleotide sequence ID" value="NZ_FNAD01000002.1"/>
</dbReference>
<evidence type="ECO:0000313" key="2">
    <source>
        <dbReference type="EMBL" id="SDD22480.1"/>
    </source>
</evidence>
<keyword evidence="3" id="KW-1185">Reference proteome</keyword>
<protein>
    <recommendedName>
        <fullName evidence="4">PQQ-like domain-containing protein</fullName>
    </recommendedName>
</protein>
<accession>A0A1G6SZW4</accession>
<reference evidence="3" key="1">
    <citation type="submission" date="2016-10" db="EMBL/GenBank/DDBJ databases">
        <authorList>
            <person name="Varghese N."/>
            <person name="Submissions S."/>
        </authorList>
    </citation>
    <scope>NUCLEOTIDE SEQUENCE [LARGE SCALE GENOMIC DNA]</scope>
    <source>
        <strain evidence="3">CGMCC 4.3516</strain>
    </source>
</reference>
<evidence type="ECO:0008006" key="4">
    <source>
        <dbReference type="Google" id="ProtNLM"/>
    </source>
</evidence>
<keyword evidence="1" id="KW-0732">Signal</keyword>
<dbReference type="STRING" id="58114.SAMN05216270_102406"/>
<dbReference type="AlphaFoldDB" id="A0A1G6SZW4"/>
<proteinExistence type="predicted"/>
<feature type="chain" id="PRO_5011494786" description="PQQ-like domain-containing protein" evidence="1">
    <location>
        <begin position="21"/>
        <end position="377"/>
    </location>
</feature>
<feature type="signal peptide" evidence="1">
    <location>
        <begin position="1"/>
        <end position="20"/>
    </location>
</feature>
<dbReference type="SUPFAM" id="SSF50998">
    <property type="entry name" value="Quinoprotein alcohol dehydrogenase-like"/>
    <property type="match status" value="1"/>
</dbReference>